<name>A0A4Y9ESD2_9SPHN</name>
<dbReference type="EMBL" id="SIHO01000001">
    <property type="protein sequence ID" value="TFU05798.1"/>
    <property type="molecule type" value="Genomic_DNA"/>
</dbReference>
<gene>
    <name evidence="2" type="ORF">EUV02_01880</name>
</gene>
<dbReference type="Pfam" id="PF01323">
    <property type="entry name" value="DSBA"/>
    <property type="match status" value="1"/>
</dbReference>
<protein>
    <recommendedName>
        <fullName evidence="1">DSBA-like thioredoxin domain-containing protein</fullName>
    </recommendedName>
</protein>
<comment type="caution">
    <text evidence="2">The sequence shown here is derived from an EMBL/GenBank/DDBJ whole genome shotgun (WGS) entry which is preliminary data.</text>
</comment>
<dbReference type="RefSeq" id="WP_135244523.1">
    <property type="nucleotide sequence ID" value="NZ_SIHO01000001.1"/>
</dbReference>
<dbReference type="Gene3D" id="3.40.30.10">
    <property type="entry name" value="Glutaredoxin"/>
    <property type="match status" value="1"/>
</dbReference>
<evidence type="ECO:0000259" key="1">
    <source>
        <dbReference type="Pfam" id="PF01323"/>
    </source>
</evidence>
<reference evidence="2 3" key="1">
    <citation type="submission" date="2019-02" db="EMBL/GenBank/DDBJ databases">
        <title>Polymorphobacter sp. isolated from the lake at the Tibet of China.</title>
        <authorList>
            <person name="Li A."/>
        </authorList>
    </citation>
    <scope>NUCLEOTIDE SEQUENCE [LARGE SCALE GENOMIC DNA]</scope>
    <source>
        <strain evidence="2 3">DJ1R-1</strain>
    </source>
</reference>
<organism evidence="2 3">
    <name type="scientific">Glacieibacterium arshaanense</name>
    <dbReference type="NCBI Taxonomy" id="2511025"/>
    <lineage>
        <taxon>Bacteria</taxon>
        <taxon>Pseudomonadati</taxon>
        <taxon>Pseudomonadota</taxon>
        <taxon>Alphaproteobacteria</taxon>
        <taxon>Sphingomonadales</taxon>
        <taxon>Sphingosinicellaceae</taxon>
        <taxon>Glacieibacterium</taxon>
    </lineage>
</organism>
<keyword evidence="3" id="KW-1185">Reference proteome</keyword>
<dbReference type="PANTHER" id="PTHR13887">
    <property type="entry name" value="GLUTATHIONE S-TRANSFERASE KAPPA"/>
    <property type="match status" value="1"/>
</dbReference>
<feature type="domain" description="DSBA-like thioredoxin" evidence="1">
    <location>
        <begin position="6"/>
        <end position="207"/>
    </location>
</feature>
<dbReference type="PANTHER" id="PTHR13887:SF41">
    <property type="entry name" value="THIOREDOXIN SUPERFAMILY PROTEIN"/>
    <property type="match status" value="1"/>
</dbReference>
<evidence type="ECO:0000313" key="2">
    <source>
        <dbReference type="EMBL" id="TFU05798.1"/>
    </source>
</evidence>
<dbReference type="SUPFAM" id="SSF52833">
    <property type="entry name" value="Thioredoxin-like"/>
    <property type="match status" value="1"/>
</dbReference>
<evidence type="ECO:0000313" key="3">
    <source>
        <dbReference type="Proteomes" id="UP000297737"/>
    </source>
</evidence>
<sequence length="224" mass="24044">MKRIDITYFSDLLCVWAWFAQPRIDEVRANFGDRVSFVPRYCSVFGDTARKIPAQWADKGGYDGFNAHLLHAAAGFPELTVNAQIWRSVRPASSLSPHLMLKAVELGAAGGAWGATVTDAAALALRHAFFVDARDIADAAVQREVLADAGVDLAAIDAALASGAAHAALASDYKDADALGVQGSPTFILNDGRQKLFGNIGYRILEANIEELLRAPDPDQASWC</sequence>
<dbReference type="InterPro" id="IPR036249">
    <property type="entry name" value="Thioredoxin-like_sf"/>
</dbReference>
<dbReference type="AlphaFoldDB" id="A0A4Y9ESD2"/>
<proteinExistence type="predicted"/>
<dbReference type="OrthoDB" id="9799122at2"/>
<dbReference type="Proteomes" id="UP000297737">
    <property type="component" value="Unassembled WGS sequence"/>
</dbReference>
<dbReference type="InterPro" id="IPR001853">
    <property type="entry name" value="DSBA-like_thioredoxin_dom"/>
</dbReference>
<dbReference type="GO" id="GO:0016491">
    <property type="term" value="F:oxidoreductase activity"/>
    <property type="evidence" value="ECO:0007669"/>
    <property type="project" value="InterPro"/>
</dbReference>
<accession>A0A4Y9ESD2</accession>